<dbReference type="EMBL" id="JBIWXY010000001">
    <property type="protein sequence ID" value="MFJ5445998.1"/>
    <property type="molecule type" value="Genomic_DNA"/>
</dbReference>
<reference evidence="3 4" key="1">
    <citation type="submission" date="2024-11" db="EMBL/GenBank/DDBJ databases">
        <authorList>
            <person name="Kaparullina E.N."/>
            <person name="Delegan Y.A."/>
            <person name="Doronina N.V."/>
        </authorList>
    </citation>
    <scope>NUCLEOTIDE SEQUENCE [LARGE SCALE GENOMIC DNA]</scope>
    <source>
        <strain evidence="3 4">7sh_L</strain>
    </source>
</reference>
<feature type="chain" id="PRO_5045577679" evidence="2">
    <location>
        <begin position="28"/>
        <end position="174"/>
    </location>
</feature>
<dbReference type="InterPro" id="IPR024572">
    <property type="entry name" value="RcnB"/>
</dbReference>
<feature type="signal peptide" evidence="2">
    <location>
        <begin position="1"/>
        <end position="27"/>
    </location>
</feature>
<gene>
    <name evidence="3" type="ORF">ACIKP9_07135</name>
</gene>
<accession>A0ABW8GM55</accession>
<organism evidence="3 4">
    <name type="scientific">Methylobacillus methanolivorans</name>
    <dbReference type="NCBI Taxonomy" id="1848927"/>
    <lineage>
        <taxon>Bacteria</taxon>
        <taxon>Pseudomonadati</taxon>
        <taxon>Pseudomonadota</taxon>
        <taxon>Betaproteobacteria</taxon>
        <taxon>Nitrosomonadales</taxon>
        <taxon>Methylophilaceae</taxon>
        <taxon>Methylobacillus</taxon>
    </lineage>
</organism>
<evidence type="ECO:0000256" key="2">
    <source>
        <dbReference type="SAM" id="SignalP"/>
    </source>
</evidence>
<evidence type="ECO:0000313" key="4">
    <source>
        <dbReference type="Proteomes" id="UP001617669"/>
    </source>
</evidence>
<name>A0ABW8GM55_9PROT</name>
<dbReference type="Proteomes" id="UP001617669">
    <property type="component" value="Unassembled WGS sequence"/>
</dbReference>
<proteinExistence type="predicted"/>
<protein>
    <submittedName>
        <fullName evidence="3">RcnB family protein</fullName>
    </submittedName>
</protein>
<evidence type="ECO:0000313" key="3">
    <source>
        <dbReference type="EMBL" id="MFJ5445998.1"/>
    </source>
</evidence>
<feature type="region of interest" description="Disordered" evidence="1">
    <location>
        <begin position="28"/>
        <end position="62"/>
    </location>
</feature>
<evidence type="ECO:0000256" key="1">
    <source>
        <dbReference type="SAM" id="MobiDB-lite"/>
    </source>
</evidence>
<keyword evidence="2" id="KW-0732">Signal</keyword>
<dbReference type="Pfam" id="PF11776">
    <property type="entry name" value="RcnB"/>
    <property type="match status" value="1"/>
</dbReference>
<keyword evidence="4" id="KW-1185">Reference proteome</keyword>
<comment type="caution">
    <text evidence="3">The sequence shown here is derived from an EMBL/GenBank/DDBJ whole genome shotgun (WGS) entry which is preliminary data.</text>
</comment>
<dbReference type="RefSeq" id="WP_230347984.1">
    <property type="nucleotide sequence ID" value="NZ_JBIWXY010000001.1"/>
</dbReference>
<dbReference type="Gene3D" id="3.10.450.160">
    <property type="entry name" value="inner membrane protein cigr"/>
    <property type="match status" value="1"/>
</dbReference>
<sequence length="174" mass="18985">MNAKVKQILLTIPAFCITLSLSGPLLADPPHGKGNGNGGPPGQVKKQQHGGGGSDRHAYDDRRNGGNIDIDIHFSSNQRVIIQDYYRDQYQAGHCPPGLAKKNNGCMPPGQAKKWRRGYPLPRDIIYYDLPPVIIARLDPPPRGYKYVRVAADILMIAIGTGMVIDAIEDLGSM</sequence>